<keyword evidence="2" id="KW-0732">Signal</keyword>
<evidence type="ECO:0000313" key="7">
    <source>
        <dbReference type="Proteomes" id="UP000018454"/>
    </source>
</evidence>
<name>F1YSM1_9PROT</name>
<dbReference type="Gene3D" id="3.40.50.2300">
    <property type="match status" value="2"/>
</dbReference>
<dbReference type="PANTHER" id="PTHR30483">
    <property type="entry name" value="LEUCINE-SPECIFIC-BINDING PROTEIN"/>
    <property type="match status" value="1"/>
</dbReference>
<dbReference type="InterPro" id="IPR028082">
    <property type="entry name" value="Peripla_BP_I"/>
</dbReference>
<dbReference type="InterPro" id="IPR028081">
    <property type="entry name" value="Leu-bd"/>
</dbReference>
<evidence type="ECO:0000256" key="3">
    <source>
        <dbReference type="ARBA" id="ARBA00022970"/>
    </source>
</evidence>
<dbReference type="SUPFAM" id="SSF53822">
    <property type="entry name" value="Periplasmic binding protein-like I"/>
    <property type="match status" value="1"/>
</dbReference>
<evidence type="ECO:0000256" key="2">
    <source>
        <dbReference type="ARBA" id="ARBA00022729"/>
    </source>
</evidence>
<dbReference type="GO" id="GO:0006865">
    <property type="term" value="P:amino acid transport"/>
    <property type="evidence" value="ECO:0007669"/>
    <property type="project" value="UniProtKB-KW"/>
</dbReference>
<proteinExistence type="inferred from homology"/>
<evidence type="ECO:0000256" key="1">
    <source>
        <dbReference type="ARBA" id="ARBA00010062"/>
    </source>
</evidence>
<dbReference type="PANTHER" id="PTHR30483:SF6">
    <property type="entry name" value="PERIPLASMIC BINDING PROTEIN OF ABC TRANSPORTER FOR NATURAL AMINO ACIDS"/>
    <property type="match status" value="1"/>
</dbReference>
<comment type="similarity">
    <text evidence="1">Belongs to the leucine-binding protein family.</text>
</comment>
<evidence type="ECO:0000256" key="4">
    <source>
        <dbReference type="SAM" id="MobiDB-lite"/>
    </source>
</evidence>
<organism evidence="6 7">
    <name type="scientific">Acetobacter pomorum DM001</name>
    <dbReference type="NCBI Taxonomy" id="945681"/>
    <lineage>
        <taxon>Bacteria</taxon>
        <taxon>Pseudomonadati</taxon>
        <taxon>Pseudomonadota</taxon>
        <taxon>Alphaproteobacteria</taxon>
        <taxon>Acetobacterales</taxon>
        <taxon>Acetobacteraceae</taxon>
        <taxon>Acetobacter</taxon>
    </lineage>
</organism>
<feature type="compositionally biased region" description="Low complexity" evidence="4">
    <location>
        <begin position="259"/>
        <end position="271"/>
    </location>
</feature>
<reference evidence="6 7" key="1">
    <citation type="journal article" date="2011" name="Science">
        <title>Drosophila microbiome modulates host developmental and metabolic homeostasis via insulin signaling.</title>
        <authorList>
            <person name="Shin S.C."/>
            <person name="Kim S.H."/>
            <person name="You H."/>
            <person name="Kim B."/>
            <person name="Kim A.C."/>
            <person name="Lee K.A."/>
            <person name="Yoon J.H."/>
            <person name="Ryu J.H."/>
            <person name="Lee W.J."/>
        </authorList>
    </citation>
    <scope>NUCLEOTIDE SEQUENCE [LARGE SCALE GENOMIC DNA]</scope>
    <source>
        <strain evidence="6 7">DM001</strain>
    </source>
</reference>
<dbReference type="AlphaFoldDB" id="F1YSM1"/>
<accession>F1YSM1</accession>
<comment type="caution">
    <text evidence="6">The sequence shown here is derived from an EMBL/GenBank/DDBJ whole genome shotgun (WGS) entry which is preliminary data.</text>
</comment>
<protein>
    <recommendedName>
        <fullName evidence="5">Leucine-binding protein domain-containing protein</fullName>
    </recommendedName>
</protein>
<dbReference type="Proteomes" id="UP000018454">
    <property type="component" value="Unassembled WGS sequence"/>
</dbReference>
<feature type="domain" description="Leucine-binding protein" evidence="5">
    <location>
        <begin position="66"/>
        <end position="243"/>
    </location>
</feature>
<evidence type="ECO:0000259" key="5">
    <source>
        <dbReference type="Pfam" id="PF13458"/>
    </source>
</evidence>
<keyword evidence="3" id="KW-0813">Transport</keyword>
<dbReference type="CDD" id="cd06339">
    <property type="entry name" value="PBP1_YraM_LppC_lipoprotein-like"/>
    <property type="match status" value="1"/>
</dbReference>
<keyword evidence="3" id="KW-0029">Amino-acid transport</keyword>
<dbReference type="InterPro" id="IPR051010">
    <property type="entry name" value="BCAA_transport"/>
</dbReference>
<dbReference type="Pfam" id="PF13458">
    <property type="entry name" value="Peripla_BP_6"/>
    <property type="match status" value="1"/>
</dbReference>
<evidence type="ECO:0000313" key="6">
    <source>
        <dbReference type="EMBL" id="EGE47895.1"/>
    </source>
</evidence>
<gene>
    <name evidence="6" type="ORF">APO_0920</name>
</gene>
<dbReference type="EMBL" id="AEUP01000023">
    <property type="protein sequence ID" value="EGE47895.1"/>
    <property type="molecule type" value="Genomic_DNA"/>
</dbReference>
<feature type="region of interest" description="Disordered" evidence="4">
    <location>
        <begin position="251"/>
        <end position="309"/>
    </location>
</feature>
<sequence>MWRTILMMTRACSLLSGLSSQGLAGKQTWRKAGLAALGITGMALAGCADQSPSAGGGLSKPVASHKIGVLLPLSGPNAGLGHELLAGAQLAVGNTAPTDPTGLQLDVHDTAAAGGASGAATAAVSAGDGLLLGPLTSGDTAVAAPAAQSAGIPVLAFTSDISQARSGVWIMGITPEDQVQRLVEQARHDGRRKFAALLPNNPLGHALGNGLQSACHDQGLPEPTIVYHSGTAASISQSLRDISNYDTRLQTAKGNSSEPAPYTPDAATPDADAAKTADKLPSNLAAALGTDGSAPAAPTDTPKAETPKLEAPPFDALLLGDTGLNLRNVIVALNETQISLPSVRIMGPGLWAAFATKLGAIKGAWYAAPDPTSRQAFVTRFMAVNHHMPKPLADLSYDAANVAKTVAQSGASGYPASALTRSEGFSGVNGPFTLLPDGRVRRALGVFEVIGGGSPAKMQSAPAKANAISG</sequence>